<sequence length="145" mass="15415">MPIASMPQSLPSSGSPNGFTPSPTDSMLDIFPRYSSSTTSSGASCAFPSWPSGKALSSFTGSATSSFISDEDLFPEDLDSSEVDVKSATFLHEAPAPPRVPPFPSVAVIARPAPEKPKKRRRSSAKPKRPSKPMKTITETPEESE</sequence>
<feature type="region of interest" description="Disordered" evidence="1">
    <location>
        <begin position="1"/>
        <end position="47"/>
    </location>
</feature>
<evidence type="ECO:0000313" key="3">
    <source>
        <dbReference type="Proteomes" id="UP000800092"/>
    </source>
</evidence>
<keyword evidence="3" id="KW-1185">Reference proteome</keyword>
<protein>
    <submittedName>
        <fullName evidence="2">Uncharacterized protein</fullName>
    </submittedName>
</protein>
<feature type="compositionally biased region" description="Pro residues" evidence="1">
    <location>
        <begin position="95"/>
        <end position="104"/>
    </location>
</feature>
<evidence type="ECO:0000313" key="2">
    <source>
        <dbReference type="EMBL" id="KAF2239015.1"/>
    </source>
</evidence>
<dbReference type="AlphaFoldDB" id="A0A6A6HLM6"/>
<proteinExistence type="predicted"/>
<dbReference type="Proteomes" id="UP000800092">
    <property type="component" value="Unassembled WGS sequence"/>
</dbReference>
<dbReference type="OrthoDB" id="5294241at2759"/>
<feature type="compositionally biased region" description="Polar residues" evidence="1">
    <location>
        <begin position="1"/>
        <end position="25"/>
    </location>
</feature>
<reference evidence="2" key="1">
    <citation type="journal article" date="2020" name="Stud. Mycol.">
        <title>101 Dothideomycetes genomes: a test case for predicting lifestyles and emergence of pathogens.</title>
        <authorList>
            <person name="Haridas S."/>
            <person name="Albert R."/>
            <person name="Binder M."/>
            <person name="Bloem J."/>
            <person name="Labutti K."/>
            <person name="Salamov A."/>
            <person name="Andreopoulos B."/>
            <person name="Baker S."/>
            <person name="Barry K."/>
            <person name="Bills G."/>
            <person name="Bluhm B."/>
            <person name="Cannon C."/>
            <person name="Castanera R."/>
            <person name="Culley D."/>
            <person name="Daum C."/>
            <person name="Ezra D."/>
            <person name="Gonzalez J."/>
            <person name="Henrissat B."/>
            <person name="Kuo A."/>
            <person name="Liang C."/>
            <person name="Lipzen A."/>
            <person name="Lutzoni F."/>
            <person name="Magnuson J."/>
            <person name="Mondo S."/>
            <person name="Nolan M."/>
            <person name="Ohm R."/>
            <person name="Pangilinan J."/>
            <person name="Park H.-J."/>
            <person name="Ramirez L."/>
            <person name="Alfaro M."/>
            <person name="Sun H."/>
            <person name="Tritt A."/>
            <person name="Yoshinaga Y."/>
            <person name="Zwiers L.-H."/>
            <person name="Turgeon B."/>
            <person name="Goodwin S."/>
            <person name="Spatafora J."/>
            <person name="Crous P."/>
            <person name="Grigoriev I."/>
        </authorList>
    </citation>
    <scope>NUCLEOTIDE SEQUENCE</scope>
    <source>
        <strain evidence="2">Tuck. ex Michener</strain>
    </source>
</reference>
<organism evidence="2 3">
    <name type="scientific">Viridothelium virens</name>
    <name type="common">Speckled blister lichen</name>
    <name type="synonym">Trypethelium virens</name>
    <dbReference type="NCBI Taxonomy" id="1048519"/>
    <lineage>
        <taxon>Eukaryota</taxon>
        <taxon>Fungi</taxon>
        <taxon>Dikarya</taxon>
        <taxon>Ascomycota</taxon>
        <taxon>Pezizomycotina</taxon>
        <taxon>Dothideomycetes</taxon>
        <taxon>Dothideomycetes incertae sedis</taxon>
        <taxon>Trypetheliales</taxon>
        <taxon>Trypetheliaceae</taxon>
        <taxon>Viridothelium</taxon>
    </lineage>
</organism>
<name>A0A6A6HLM6_VIRVR</name>
<feature type="region of interest" description="Disordered" evidence="1">
    <location>
        <begin position="93"/>
        <end position="145"/>
    </location>
</feature>
<dbReference type="EMBL" id="ML991774">
    <property type="protein sequence ID" value="KAF2239015.1"/>
    <property type="molecule type" value="Genomic_DNA"/>
</dbReference>
<accession>A0A6A6HLM6</accession>
<feature type="compositionally biased region" description="Basic residues" evidence="1">
    <location>
        <begin position="117"/>
        <end position="132"/>
    </location>
</feature>
<evidence type="ECO:0000256" key="1">
    <source>
        <dbReference type="SAM" id="MobiDB-lite"/>
    </source>
</evidence>
<gene>
    <name evidence="2" type="ORF">EV356DRAFT_528898</name>
</gene>